<sequence length="461" mass="51151">MLKSIFTSGFNGSSSGSGSFSLPPGFFLQASAALLLRHSATALHSSSLSSAFFSGFNGSGRGSASFSLPHGVLPSGFSCSPAQAHSDSATIFFSFVGLFFRVPQQSTDYRLKQDFSFALKIHMQDNAINPGIAKPEKKTVNIPMPEGQTTVTVDSHLNLEKMIDNVSSHNINFNAKSVEEEAAHHKSSNNKFEHSLKAIHSSTNLSTNGCAGNMDKKGCCFSKQSIMMSINALQSKHKQLCSDQFKMKMEIHNLFTNFAKSIVDGIETVTSIIIVDQLDYFAPPQHDMQNDENHRTTIEAIQDSRDGSLEGRIKKRRMISEDIESNDKVGNEINAIAPMSLLDDEIVFSEEDFRHMDESAEKNRCRAQNRPAKKVDHVFLPVLMDQKAHWILVDLDMSNLHLDVYNSSFKTIRDVVVLDAVEPLRQMISHIIRHSKVLTHDIPDKPLSITLCKDIPHQTNG</sequence>
<dbReference type="EMBL" id="JBFOLJ010000007">
    <property type="protein sequence ID" value="KAL2520173.1"/>
    <property type="molecule type" value="Genomic_DNA"/>
</dbReference>
<dbReference type="Proteomes" id="UP001604277">
    <property type="component" value="Unassembled WGS sequence"/>
</dbReference>
<evidence type="ECO:0000313" key="1">
    <source>
        <dbReference type="EMBL" id="KAL2520173.1"/>
    </source>
</evidence>
<protein>
    <submittedName>
        <fullName evidence="1">Papain-like cysteine peptidase superfamily</fullName>
    </submittedName>
</protein>
<name>A0ABD1U6B0_9LAMI</name>
<comment type="caution">
    <text evidence="1">The sequence shown here is derived from an EMBL/GenBank/DDBJ whole genome shotgun (WGS) entry which is preliminary data.</text>
</comment>
<accession>A0ABD1U6B0</accession>
<dbReference type="AlphaFoldDB" id="A0ABD1U6B0"/>
<reference evidence="2" key="1">
    <citation type="submission" date="2024-07" db="EMBL/GenBank/DDBJ databases">
        <title>Two chromosome-level genome assemblies of Korean endemic species Abeliophyllum distichum and Forsythia ovata (Oleaceae).</title>
        <authorList>
            <person name="Jang H."/>
        </authorList>
    </citation>
    <scope>NUCLEOTIDE SEQUENCE [LARGE SCALE GENOMIC DNA]</scope>
</reference>
<dbReference type="SUPFAM" id="SSF54001">
    <property type="entry name" value="Cysteine proteinases"/>
    <property type="match status" value="1"/>
</dbReference>
<dbReference type="InterPro" id="IPR038765">
    <property type="entry name" value="Papain-like_cys_pep_sf"/>
</dbReference>
<evidence type="ECO:0000313" key="2">
    <source>
        <dbReference type="Proteomes" id="UP001604277"/>
    </source>
</evidence>
<dbReference type="Gene3D" id="3.40.395.10">
    <property type="entry name" value="Adenoviral Proteinase, Chain A"/>
    <property type="match status" value="1"/>
</dbReference>
<organism evidence="1 2">
    <name type="scientific">Forsythia ovata</name>
    <dbReference type="NCBI Taxonomy" id="205694"/>
    <lineage>
        <taxon>Eukaryota</taxon>
        <taxon>Viridiplantae</taxon>
        <taxon>Streptophyta</taxon>
        <taxon>Embryophyta</taxon>
        <taxon>Tracheophyta</taxon>
        <taxon>Spermatophyta</taxon>
        <taxon>Magnoliopsida</taxon>
        <taxon>eudicotyledons</taxon>
        <taxon>Gunneridae</taxon>
        <taxon>Pentapetalae</taxon>
        <taxon>asterids</taxon>
        <taxon>lamiids</taxon>
        <taxon>Lamiales</taxon>
        <taxon>Oleaceae</taxon>
        <taxon>Forsythieae</taxon>
        <taxon>Forsythia</taxon>
    </lineage>
</organism>
<keyword evidence="2" id="KW-1185">Reference proteome</keyword>
<proteinExistence type="predicted"/>
<gene>
    <name evidence="1" type="ORF">Fot_24096</name>
</gene>